<feature type="repeat" description="PPR" evidence="3">
    <location>
        <begin position="68"/>
        <end position="98"/>
    </location>
</feature>
<feature type="repeat" description="PPR" evidence="3">
    <location>
        <begin position="508"/>
        <end position="543"/>
    </location>
</feature>
<dbReference type="InterPro" id="IPR002885">
    <property type="entry name" value="PPR_rpt"/>
</dbReference>
<dbReference type="PANTHER" id="PTHR47926">
    <property type="entry name" value="PENTATRICOPEPTIDE REPEAT-CONTAINING PROTEIN"/>
    <property type="match status" value="1"/>
</dbReference>
<dbReference type="PANTHER" id="PTHR47926:SF431">
    <property type="entry name" value="PENTATRICOPEPTIDE REPEAT-CONTAINING PROTEIN-RELATED"/>
    <property type="match status" value="1"/>
</dbReference>
<dbReference type="GO" id="GO:0009451">
    <property type="term" value="P:RNA modification"/>
    <property type="evidence" value="ECO:0007669"/>
    <property type="project" value="InterPro"/>
</dbReference>
<dbReference type="PROSITE" id="PS51375">
    <property type="entry name" value="PPR"/>
    <property type="match status" value="5"/>
</dbReference>
<dbReference type="Pfam" id="PF20431">
    <property type="entry name" value="E_motif"/>
    <property type="match status" value="1"/>
</dbReference>
<proteinExistence type="predicted"/>
<sequence>MRSRESLSKLVKSCGDVASASQLHSLLLRSGLVAAPDCFFATLLTASYARVSSAAAAHKVFDDIPHPNTILYNALLRAHSRGRRWPQTLRLFRRMAESLPFDAFTLPLALKACGALAARVHGKAVHAAAVRALIADSDVFVGAALVEMYSRCGDMGSALKVFDDFPEPDVVLRTSVVSGYQQNGCAEEAVSFFSRAVVGERVVPDPVTLVSVASALAQLGDIRSGKSCHGFVIKMGFDGDLSLANSVLNLYVKLGAVGIAQRLFGTMSKRDVITWSCMVSCYAQHGDPSQALKVYKMMVEAGLEPSSVTVVSVLQACAIACDLNEGRGVHEVAVRKGFELETSVSTALIDMYMKCSCCNEAMDLFRRMPEKDAVSWAAVIGGLSQNGMPSDSLKLFQSMLSDRFNPDAVVIVKVLNSCSQLAILRQALCFHGYLVASGFDSKVFVRAALIDLYSKSGSLESAVQVFETMRDKDVVLWSSMIAGYGIHGLGNQAVATFDRMIQSSIEPNSVTFVSVLSACSHAGLVEEGKKIFESMSGVYGVRPNSDHCGIMVDLLGRAGELREAMTIIEGMNCPVGPHIWCALLAACRMHHNTEIGELVASKLFKLNPDHSGYYSLLSYIYALDEKWENVKDVMGVAKERGLRKSPGCSAVEVGSKSGIVICL</sequence>
<evidence type="ECO:0000256" key="3">
    <source>
        <dbReference type="PROSITE-ProRule" id="PRU00708"/>
    </source>
</evidence>
<keyword evidence="1" id="KW-0677">Repeat</keyword>
<dbReference type="NCBIfam" id="TIGR00756">
    <property type="entry name" value="PPR"/>
    <property type="match status" value="5"/>
</dbReference>
<accession>A0A199UK53</accession>
<dbReference type="AlphaFoldDB" id="A0A199UK53"/>
<dbReference type="InterPro" id="IPR011990">
    <property type="entry name" value="TPR-like_helical_dom_sf"/>
</dbReference>
<reference evidence="4 5" key="1">
    <citation type="journal article" date="2016" name="DNA Res.">
        <title>The draft genome of MD-2 pineapple using hybrid error correction of long reads.</title>
        <authorList>
            <person name="Redwan R.M."/>
            <person name="Saidin A."/>
            <person name="Kumar S.V."/>
        </authorList>
    </citation>
    <scope>NUCLEOTIDE SEQUENCE [LARGE SCALE GENOMIC DNA]</scope>
    <source>
        <strain evidence="5">cv. MD2</strain>
        <tissue evidence="4">Leaf</tissue>
    </source>
</reference>
<evidence type="ECO:0000256" key="1">
    <source>
        <dbReference type="ARBA" id="ARBA00022737"/>
    </source>
</evidence>
<dbReference type="Pfam" id="PF13041">
    <property type="entry name" value="PPR_2"/>
    <property type="match status" value="2"/>
</dbReference>
<keyword evidence="2" id="KW-0809">Transit peptide</keyword>
<feature type="repeat" description="PPR" evidence="3">
    <location>
        <begin position="473"/>
        <end position="507"/>
    </location>
</feature>
<feature type="repeat" description="PPR" evidence="3">
    <location>
        <begin position="372"/>
        <end position="406"/>
    </location>
</feature>
<comment type="caution">
    <text evidence="4">The sequence shown here is derived from an EMBL/GenBank/DDBJ whole genome shotgun (WGS) entry which is preliminary data.</text>
</comment>
<dbReference type="InterPro" id="IPR046848">
    <property type="entry name" value="E_motif"/>
</dbReference>
<dbReference type="InterPro" id="IPR046960">
    <property type="entry name" value="PPR_At4g14850-like_plant"/>
</dbReference>
<feature type="repeat" description="PPR" evidence="3">
    <location>
        <begin position="271"/>
        <end position="305"/>
    </location>
</feature>
<protein>
    <submittedName>
        <fullName evidence="4">Putative pentatricopeptide repeat-containing protein</fullName>
    </submittedName>
</protein>
<dbReference type="GO" id="GO:0003729">
    <property type="term" value="F:mRNA binding"/>
    <property type="evidence" value="ECO:0007669"/>
    <property type="project" value="UniProtKB-ARBA"/>
</dbReference>
<dbReference type="EMBL" id="LSRQ01007409">
    <property type="protein sequence ID" value="OAY64965.1"/>
    <property type="molecule type" value="Genomic_DNA"/>
</dbReference>
<name>A0A199UK53_ANACO</name>
<evidence type="ECO:0000313" key="5">
    <source>
        <dbReference type="Proteomes" id="UP000092600"/>
    </source>
</evidence>
<dbReference type="Gene3D" id="1.25.40.10">
    <property type="entry name" value="Tetratricopeptide repeat domain"/>
    <property type="match status" value="5"/>
</dbReference>
<gene>
    <name evidence="4" type="ORF">ACMD2_13298</name>
</gene>
<dbReference type="Proteomes" id="UP000092600">
    <property type="component" value="Unassembled WGS sequence"/>
</dbReference>
<dbReference type="FunFam" id="1.25.40.10:FF:000090">
    <property type="entry name" value="Pentatricopeptide repeat-containing protein, chloroplastic"/>
    <property type="match status" value="1"/>
</dbReference>
<dbReference type="Pfam" id="PF01535">
    <property type="entry name" value="PPR"/>
    <property type="match status" value="6"/>
</dbReference>
<evidence type="ECO:0000256" key="2">
    <source>
        <dbReference type="ARBA" id="ARBA00022946"/>
    </source>
</evidence>
<organism evidence="4 5">
    <name type="scientific">Ananas comosus</name>
    <name type="common">Pineapple</name>
    <name type="synonym">Ananas ananas</name>
    <dbReference type="NCBI Taxonomy" id="4615"/>
    <lineage>
        <taxon>Eukaryota</taxon>
        <taxon>Viridiplantae</taxon>
        <taxon>Streptophyta</taxon>
        <taxon>Embryophyta</taxon>
        <taxon>Tracheophyta</taxon>
        <taxon>Spermatophyta</taxon>
        <taxon>Magnoliopsida</taxon>
        <taxon>Liliopsida</taxon>
        <taxon>Poales</taxon>
        <taxon>Bromeliaceae</taxon>
        <taxon>Bromelioideae</taxon>
        <taxon>Ananas</taxon>
    </lineage>
</organism>
<dbReference type="FunFam" id="1.25.40.10:FF:000073">
    <property type="entry name" value="Pentatricopeptide repeat-containing protein chloroplastic"/>
    <property type="match status" value="1"/>
</dbReference>
<dbReference type="FunFam" id="1.25.40.10:FF:000436">
    <property type="entry name" value="Pentatricopeptide repeat-containing protein At5g39350 family"/>
    <property type="match status" value="1"/>
</dbReference>
<evidence type="ECO:0000313" key="4">
    <source>
        <dbReference type="EMBL" id="OAY64965.1"/>
    </source>
</evidence>